<accession>A0A381TZ98</accession>
<evidence type="ECO:0000256" key="1">
    <source>
        <dbReference type="ARBA" id="ARBA00022801"/>
    </source>
</evidence>
<proteinExistence type="predicted"/>
<dbReference type="EMBL" id="UINC01005409">
    <property type="protein sequence ID" value="SVA21144.1"/>
    <property type="molecule type" value="Genomic_DNA"/>
</dbReference>
<dbReference type="AlphaFoldDB" id="A0A381TZ98"/>
<dbReference type="PANTHER" id="PTHR31377:SF0">
    <property type="entry name" value="AGMATINE DEIMINASE-RELATED"/>
    <property type="match status" value="1"/>
</dbReference>
<gene>
    <name evidence="2" type="ORF">METZ01_LOCUS73998</name>
</gene>
<dbReference type="Gene3D" id="3.75.10.10">
    <property type="entry name" value="L-arginine/glycine Amidinotransferase, Chain A"/>
    <property type="match status" value="1"/>
</dbReference>
<sequence>MPAEWEPHSSTWLAWPHNTETWKSDDLREVESIYIEIIQNLVIGENINILVKDESTQSRITFLLHSNQLNTKRIHFHKILTNDAWIRDFGPNFIVRESSTGRQIAINRWHFNSWGQKYPWEKDNEVGDKIARESKLAWFDPKIVLEGGAIDVNGKGTCLTTSSCLLNTNRNGGLSAEKMGEYLKSYLGIENVIWLDGALKGDDTDGHVDNLARFVNPTTIVYISEDDKNNENYLGLKGIEETLKKASDCDGKPFAVIPLPMPRAIEYKNFRFPASYANFYIGNNVVLVPAFNDPNDRIAQEILKTCFPEKKIAPIDSRILIRGQGGIHCITQQQPKHSSSKCQYS</sequence>
<protein>
    <recommendedName>
        <fullName evidence="3">Agmatine deiminase</fullName>
    </recommendedName>
</protein>
<dbReference type="Pfam" id="PF04371">
    <property type="entry name" value="PAD_porph"/>
    <property type="match status" value="1"/>
</dbReference>
<name>A0A381TZ98_9ZZZZ</name>
<dbReference type="PANTHER" id="PTHR31377">
    <property type="entry name" value="AGMATINE DEIMINASE-RELATED"/>
    <property type="match status" value="1"/>
</dbReference>
<dbReference type="GO" id="GO:0047632">
    <property type="term" value="F:agmatine deiminase activity"/>
    <property type="evidence" value="ECO:0007669"/>
    <property type="project" value="TreeGrafter"/>
</dbReference>
<dbReference type="SUPFAM" id="SSF55909">
    <property type="entry name" value="Pentein"/>
    <property type="match status" value="1"/>
</dbReference>
<evidence type="ECO:0000313" key="2">
    <source>
        <dbReference type="EMBL" id="SVA21144.1"/>
    </source>
</evidence>
<reference evidence="2" key="1">
    <citation type="submission" date="2018-05" db="EMBL/GenBank/DDBJ databases">
        <authorList>
            <person name="Lanie J.A."/>
            <person name="Ng W.-L."/>
            <person name="Kazmierczak K.M."/>
            <person name="Andrzejewski T.M."/>
            <person name="Davidsen T.M."/>
            <person name="Wayne K.J."/>
            <person name="Tettelin H."/>
            <person name="Glass J.I."/>
            <person name="Rusch D."/>
            <person name="Podicherti R."/>
            <person name="Tsui H.-C.T."/>
            <person name="Winkler M.E."/>
        </authorList>
    </citation>
    <scope>NUCLEOTIDE SEQUENCE</scope>
</reference>
<dbReference type="GO" id="GO:0004668">
    <property type="term" value="F:protein-arginine deiminase activity"/>
    <property type="evidence" value="ECO:0007669"/>
    <property type="project" value="InterPro"/>
</dbReference>
<dbReference type="InterPro" id="IPR007466">
    <property type="entry name" value="Peptidyl-Arg-deiminase_porph"/>
</dbReference>
<keyword evidence="1" id="KW-0378">Hydrolase</keyword>
<dbReference type="GO" id="GO:0009446">
    <property type="term" value="P:putrescine biosynthetic process"/>
    <property type="evidence" value="ECO:0007669"/>
    <property type="project" value="InterPro"/>
</dbReference>
<organism evidence="2">
    <name type="scientific">marine metagenome</name>
    <dbReference type="NCBI Taxonomy" id="408172"/>
    <lineage>
        <taxon>unclassified sequences</taxon>
        <taxon>metagenomes</taxon>
        <taxon>ecological metagenomes</taxon>
    </lineage>
</organism>
<evidence type="ECO:0008006" key="3">
    <source>
        <dbReference type="Google" id="ProtNLM"/>
    </source>
</evidence>